<protein>
    <recommendedName>
        <fullName evidence="3">Secreted protein</fullName>
    </recommendedName>
</protein>
<reference evidence="1 2" key="1">
    <citation type="submission" date="2021-06" db="EMBL/GenBank/DDBJ databases">
        <authorList>
            <person name="Palmer J.M."/>
        </authorList>
    </citation>
    <scope>NUCLEOTIDE SEQUENCE [LARGE SCALE GENOMIC DNA]</scope>
    <source>
        <strain evidence="2">if_2019</strain>
        <tissue evidence="1">Muscle</tissue>
    </source>
</reference>
<comment type="caution">
    <text evidence="1">The sequence shown here is derived from an EMBL/GenBank/DDBJ whole genome shotgun (WGS) entry which is preliminary data.</text>
</comment>
<sequence length="87" mass="9213">MIISALFLSSQSLSGVPGGRGRTIGKGMLLCNQWHHGKSAATVCLAVPELLCVPCSFYHLPPSVCCSVLTVAIIKSRPVRYVAHGGY</sequence>
<organism evidence="1 2">
    <name type="scientific">Ilyodon furcidens</name>
    <name type="common">goldbreast splitfin</name>
    <dbReference type="NCBI Taxonomy" id="33524"/>
    <lineage>
        <taxon>Eukaryota</taxon>
        <taxon>Metazoa</taxon>
        <taxon>Chordata</taxon>
        <taxon>Craniata</taxon>
        <taxon>Vertebrata</taxon>
        <taxon>Euteleostomi</taxon>
        <taxon>Actinopterygii</taxon>
        <taxon>Neopterygii</taxon>
        <taxon>Teleostei</taxon>
        <taxon>Neoteleostei</taxon>
        <taxon>Acanthomorphata</taxon>
        <taxon>Ovalentaria</taxon>
        <taxon>Atherinomorphae</taxon>
        <taxon>Cyprinodontiformes</taxon>
        <taxon>Goodeidae</taxon>
        <taxon>Ilyodon</taxon>
    </lineage>
</organism>
<accession>A0ABV0UQ70</accession>
<dbReference type="EMBL" id="JAHRIQ010077251">
    <property type="protein sequence ID" value="MEQ2246283.1"/>
    <property type="molecule type" value="Genomic_DNA"/>
</dbReference>
<evidence type="ECO:0000313" key="2">
    <source>
        <dbReference type="Proteomes" id="UP001482620"/>
    </source>
</evidence>
<evidence type="ECO:0000313" key="1">
    <source>
        <dbReference type="EMBL" id="MEQ2246283.1"/>
    </source>
</evidence>
<gene>
    <name evidence="1" type="ORF">ILYODFUR_036846</name>
</gene>
<evidence type="ECO:0008006" key="3">
    <source>
        <dbReference type="Google" id="ProtNLM"/>
    </source>
</evidence>
<proteinExistence type="predicted"/>
<dbReference type="Proteomes" id="UP001482620">
    <property type="component" value="Unassembled WGS sequence"/>
</dbReference>
<name>A0ABV0UQ70_9TELE</name>
<keyword evidence="2" id="KW-1185">Reference proteome</keyword>